<dbReference type="Pfam" id="PF13837">
    <property type="entry name" value="Myb_DNA-bind_4"/>
    <property type="match status" value="1"/>
</dbReference>
<evidence type="ECO:0000259" key="3">
    <source>
        <dbReference type="Pfam" id="PF13837"/>
    </source>
</evidence>
<keyword evidence="1" id="KW-0175">Coiled coil</keyword>
<gene>
    <name evidence="4" type="ORF">QJS10_CPB19g01061</name>
</gene>
<reference evidence="4" key="2">
    <citation type="submission" date="2023-06" db="EMBL/GenBank/DDBJ databases">
        <authorList>
            <person name="Ma L."/>
            <person name="Liu K.-W."/>
            <person name="Li Z."/>
            <person name="Hsiao Y.-Y."/>
            <person name="Qi Y."/>
            <person name="Fu T."/>
            <person name="Tang G."/>
            <person name="Zhang D."/>
            <person name="Sun W.-H."/>
            <person name="Liu D.-K."/>
            <person name="Li Y."/>
            <person name="Chen G.-Z."/>
            <person name="Liu X.-D."/>
            <person name="Liao X.-Y."/>
            <person name="Jiang Y.-T."/>
            <person name="Yu X."/>
            <person name="Hao Y."/>
            <person name="Huang J."/>
            <person name="Zhao X.-W."/>
            <person name="Ke S."/>
            <person name="Chen Y.-Y."/>
            <person name="Wu W.-L."/>
            <person name="Hsu J.-L."/>
            <person name="Lin Y.-F."/>
            <person name="Huang M.-D."/>
            <person name="Li C.-Y."/>
            <person name="Huang L."/>
            <person name="Wang Z.-W."/>
            <person name="Zhao X."/>
            <person name="Zhong W.-Y."/>
            <person name="Peng D.-H."/>
            <person name="Ahmad S."/>
            <person name="Lan S."/>
            <person name="Zhang J.-S."/>
            <person name="Tsai W.-C."/>
            <person name="Van De Peer Y."/>
            <person name="Liu Z.-J."/>
        </authorList>
    </citation>
    <scope>NUCLEOTIDE SEQUENCE</scope>
    <source>
        <strain evidence="4">CP</strain>
        <tissue evidence="4">Leaves</tissue>
    </source>
</reference>
<dbReference type="Gene3D" id="1.10.10.60">
    <property type="entry name" value="Homeodomain-like"/>
    <property type="match status" value="1"/>
</dbReference>
<dbReference type="AlphaFoldDB" id="A0AAV9CFX8"/>
<feature type="compositionally biased region" description="Polar residues" evidence="2">
    <location>
        <begin position="56"/>
        <end position="67"/>
    </location>
</feature>
<dbReference type="PANTHER" id="PTHR46327:SF9">
    <property type="entry name" value="MYB_SANT-LIKE DNA-BINDING DOMAIN-CONTAINING PROTEIN"/>
    <property type="match status" value="1"/>
</dbReference>
<dbReference type="Proteomes" id="UP001180020">
    <property type="component" value="Unassembled WGS sequence"/>
</dbReference>
<name>A0AAV9CFX8_ACOCL</name>
<feature type="domain" description="Myb/SANT-like DNA-binding" evidence="3">
    <location>
        <begin position="70"/>
        <end position="159"/>
    </location>
</feature>
<keyword evidence="5" id="KW-1185">Reference proteome</keyword>
<dbReference type="EMBL" id="JAUJYO010000019">
    <property type="protein sequence ID" value="KAK1287682.1"/>
    <property type="molecule type" value="Genomic_DNA"/>
</dbReference>
<feature type="region of interest" description="Disordered" evidence="2">
    <location>
        <begin position="35"/>
        <end position="67"/>
    </location>
</feature>
<feature type="region of interest" description="Disordered" evidence="2">
    <location>
        <begin position="216"/>
        <end position="238"/>
    </location>
</feature>
<organism evidence="4 5">
    <name type="scientific">Acorus calamus</name>
    <name type="common">Sweet flag</name>
    <dbReference type="NCBI Taxonomy" id="4465"/>
    <lineage>
        <taxon>Eukaryota</taxon>
        <taxon>Viridiplantae</taxon>
        <taxon>Streptophyta</taxon>
        <taxon>Embryophyta</taxon>
        <taxon>Tracheophyta</taxon>
        <taxon>Spermatophyta</taxon>
        <taxon>Magnoliopsida</taxon>
        <taxon>Liliopsida</taxon>
        <taxon>Acoraceae</taxon>
        <taxon>Acorus</taxon>
    </lineage>
</organism>
<dbReference type="PANTHER" id="PTHR46327">
    <property type="entry name" value="F16F4.11 PROTEIN-RELATED"/>
    <property type="match status" value="1"/>
</dbReference>
<feature type="compositionally biased region" description="Acidic residues" evidence="2">
    <location>
        <begin position="216"/>
        <end position="231"/>
    </location>
</feature>
<protein>
    <recommendedName>
        <fullName evidence="3">Myb/SANT-like DNA-binding domain-containing protein</fullName>
    </recommendedName>
</protein>
<comment type="caution">
    <text evidence="4">The sequence shown here is derived from an EMBL/GenBank/DDBJ whole genome shotgun (WGS) entry which is preliminary data.</text>
</comment>
<proteinExistence type="predicted"/>
<evidence type="ECO:0000256" key="2">
    <source>
        <dbReference type="SAM" id="MobiDB-lite"/>
    </source>
</evidence>
<evidence type="ECO:0000256" key="1">
    <source>
        <dbReference type="SAM" id="Coils"/>
    </source>
</evidence>
<accession>A0AAV9CFX8</accession>
<sequence>MDDQAICGAGNDSGLLYHHHHHNQLIGDPVADPFPQTIRGNPANMATTSDDEEDGQTLTNTSKKSSPWQRMKWTDEVVRLLINVVAFVDANEVHPPASASAAAGGGGKKGKWKTVSKLMMERSCFVSPQQCEDKFNDLNKRYKRLNEILGRGTTCDVVEDPSLLDSMHHVPAKAKEDVRRILGSKHLFYREMCAYHNGQKIPNSQNLERLEFLDDDDVGESEEEEDEEELKEVEGGGGDNEVVEGAGREWLRKRELELMEEGVGLRMDMFELEKRRLKWRRFVGKKDREMERLRLENERLRLENERMVLRVRKRELELNRIKCTEEGS</sequence>
<reference evidence="4" key="1">
    <citation type="journal article" date="2023" name="Nat. Commun.">
        <title>Diploid and tetraploid genomes of Acorus and the evolution of monocots.</title>
        <authorList>
            <person name="Ma L."/>
            <person name="Liu K.W."/>
            <person name="Li Z."/>
            <person name="Hsiao Y.Y."/>
            <person name="Qi Y."/>
            <person name="Fu T."/>
            <person name="Tang G.D."/>
            <person name="Zhang D."/>
            <person name="Sun W.H."/>
            <person name="Liu D.K."/>
            <person name="Li Y."/>
            <person name="Chen G.Z."/>
            <person name="Liu X.D."/>
            <person name="Liao X.Y."/>
            <person name="Jiang Y.T."/>
            <person name="Yu X."/>
            <person name="Hao Y."/>
            <person name="Huang J."/>
            <person name="Zhao X.W."/>
            <person name="Ke S."/>
            <person name="Chen Y.Y."/>
            <person name="Wu W.L."/>
            <person name="Hsu J.L."/>
            <person name="Lin Y.F."/>
            <person name="Huang M.D."/>
            <person name="Li C.Y."/>
            <person name="Huang L."/>
            <person name="Wang Z.W."/>
            <person name="Zhao X."/>
            <person name="Zhong W.Y."/>
            <person name="Peng D.H."/>
            <person name="Ahmad S."/>
            <person name="Lan S."/>
            <person name="Zhang J.S."/>
            <person name="Tsai W.C."/>
            <person name="Van de Peer Y."/>
            <person name="Liu Z.J."/>
        </authorList>
    </citation>
    <scope>NUCLEOTIDE SEQUENCE</scope>
    <source>
        <strain evidence="4">CP</strain>
    </source>
</reference>
<evidence type="ECO:0000313" key="5">
    <source>
        <dbReference type="Proteomes" id="UP001180020"/>
    </source>
</evidence>
<evidence type="ECO:0000313" key="4">
    <source>
        <dbReference type="EMBL" id="KAK1287682.1"/>
    </source>
</evidence>
<feature type="coiled-coil region" evidence="1">
    <location>
        <begin position="283"/>
        <end position="319"/>
    </location>
</feature>
<dbReference type="InterPro" id="IPR044822">
    <property type="entry name" value="Myb_DNA-bind_4"/>
</dbReference>